<evidence type="ECO:0000256" key="6">
    <source>
        <dbReference type="ARBA" id="ARBA00022691"/>
    </source>
</evidence>
<dbReference type="EMBL" id="MU251567">
    <property type="protein sequence ID" value="KAG9232066.1"/>
    <property type="molecule type" value="Genomic_DNA"/>
</dbReference>
<keyword evidence="4 10" id="KW-0489">Methyltransferase</keyword>
<sequence>MEYMIRFTHVHETFRLPEIKALAVLEGIDLEVISYSADSPYCFVKLPSEEAAIKLAKRSILAKAIYEVWGSGSSYEDLHDNVRGVSQHLWPLYKTCSFKFSIDSFQGTRSTETHRKLIEGFKFLEFEGPIRMKNADQEFCLFEEWVFQSERLGILEPHSVHMGRFICGSDRDAIGIYDLKKRKYICTTSMDAELALITANITLAAPGKIFYDPFVGSGSFPVACAHFGAFAFGSDIDGRSIRGKGKSKPNLYSNFVQYGITDLFGDSFIADLTHTPLRKARLFDGIVCDPPYGVREGLKVLGSRDPTKGKVPVIRDGKAHHELDAYIPPKRPYSFLAMLDDILEFASISLVDNGRLSFWMPTANDEDQEIKIPEHHALEIVSTCTQEFNRWSRKLITYRRIPDSEVVAITREKRVKEDGVNADDLNPFRKGYFKGFKAGFR</sequence>
<evidence type="ECO:0000256" key="1">
    <source>
        <dbReference type="ARBA" id="ARBA00004496"/>
    </source>
</evidence>
<reference evidence="13" key="1">
    <citation type="journal article" date="2021" name="IMA Fungus">
        <title>Genomic characterization of three marine fungi, including Emericellopsis atlantica sp. nov. with signatures of a generalist lifestyle and marine biomass degradation.</title>
        <authorList>
            <person name="Hagestad O.C."/>
            <person name="Hou L."/>
            <person name="Andersen J.H."/>
            <person name="Hansen E.H."/>
            <person name="Altermark B."/>
            <person name="Li C."/>
            <person name="Kuhnert E."/>
            <person name="Cox R.J."/>
            <person name="Crous P.W."/>
            <person name="Spatafora J.W."/>
            <person name="Lail K."/>
            <person name="Amirebrahimi M."/>
            <person name="Lipzen A."/>
            <person name="Pangilinan J."/>
            <person name="Andreopoulos W."/>
            <person name="Hayes R.D."/>
            <person name="Ng V."/>
            <person name="Grigoriev I.V."/>
            <person name="Jackson S.A."/>
            <person name="Sutton T.D.S."/>
            <person name="Dobson A.D.W."/>
            <person name="Rama T."/>
        </authorList>
    </citation>
    <scope>NUCLEOTIDE SEQUENCE</scope>
    <source>
        <strain evidence="13">TRa018bII</strain>
    </source>
</reference>
<dbReference type="PIRSF" id="PIRSF017259">
    <property type="entry name" value="tRNA_mtfrase_TRM11"/>
    <property type="match status" value="1"/>
</dbReference>
<evidence type="ECO:0000259" key="12">
    <source>
        <dbReference type="Pfam" id="PF25904"/>
    </source>
</evidence>
<keyword evidence="3 10" id="KW-0820">tRNA-binding</keyword>
<dbReference type="Proteomes" id="UP000824998">
    <property type="component" value="Unassembled WGS sequence"/>
</dbReference>
<dbReference type="AlphaFoldDB" id="A0A9P8C4I8"/>
<dbReference type="EC" id="2.1.1.214" evidence="9"/>
<dbReference type="InterPro" id="IPR059073">
    <property type="entry name" value="TRMT11_N"/>
</dbReference>
<dbReference type="PROSITE" id="PS51627">
    <property type="entry name" value="SAM_MT_TRM11"/>
    <property type="match status" value="1"/>
</dbReference>
<evidence type="ECO:0000313" key="14">
    <source>
        <dbReference type="Proteomes" id="UP000824998"/>
    </source>
</evidence>
<keyword evidence="8 10" id="KW-0694">RNA-binding</keyword>
<evidence type="ECO:0000256" key="5">
    <source>
        <dbReference type="ARBA" id="ARBA00022679"/>
    </source>
</evidence>
<dbReference type="InterPro" id="IPR002052">
    <property type="entry name" value="DNA_methylase_N6_adenine_CS"/>
</dbReference>
<dbReference type="GO" id="GO:0000049">
    <property type="term" value="F:tRNA binding"/>
    <property type="evidence" value="ECO:0007669"/>
    <property type="project" value="UniProtKB-UniRule"/>
</dbReference>
<dbReference type="Gene3D" id="3.40.50.150">
    <property type="entry name" value="Vaccinia Virus protein VP39"/>
    <property type="match status" value="1"/>
</dbReference>
<evidence type="ECO:0000256" key="4">
    <source>
        <dbReference type="ARBA" id="ARBA00022603"/>
    </source>
</evidence>
<dbReference type="GO" id="GO:0005737">
    <property type="term" value="C:cytoplasm"/>
    <property type="evidence" value="ECO:0007669"/>
    <property type="project" value="UniProtKB-SubCell"/>
</dbReference>
<protein>
    <recommendedName>
        <fullName evidence="9">tRNA (guanine(10)-N(2))-methyltransferase</fullName>
        <ecNumber evidence="9">2.1.1.214</ecNumber>
    </recommendedName>
</protein>
<comment type="similarity">
    <text evidence="10">Belongs to the class I-like SAM-binding methyltransferase superfamily. TRM11 methyltransferase family.</text>
</comment>
<dbReference type="OrthoDB" id="296065at2759"/>
<feature type="domain" description="Ribosomal RNA large subunit methyltransferase K/L-like methyltransferase" evidence="11">
    <location>
        <begin position="181"/>
        <end position="297"/>
    </location>
</feature>
<evidence type="ECO:0000313" key="13">
    <source>
        <dbReference type="EMBL" id="KAG9232066.1"/>
    </source>
</evidence>
<dbReference type="PANTHER" id="PTHR13370:SF3">
    <property type="entry name" value="TRNA (GUANINE(10)-N2)-METHYLTRANSFERASE HOMOLOG"/>
    <property type="match status" value="1"/>
</dbReference>
<dbReference type="Pfam" id="PF01170">
    <property type="entry name" value="UPF0020"/>
    <property type="match status" value="1"/>
</dbReference>
<keyword evidence="2" id="KW-0963">Cytoplasm</keyword>
<dbReference type="GO" id="GO:0032259">
    <property type="term" value="P:methylation"/>
    <property type="evidence" value="ECO:0007669"/>
    <property type="project" value="UniProtKB-UniRule"/>
</dbReference>
<keyword evidence="7 10" id="KW-0819">tRNA processing</keyword>
<evidence type="ECO:0000256" key="8">
    <source>
        <dbReference type="ARBA" id="ARBA00022884"/>
    </source>
</evidence>
<dbReference type="GO" id="GO:0008033">
    <property type="term" value="P:tRNA processing"/>
    <property type="evidence" value="ECO:0007669"/>
    <property type="project" value="UniProtKB-UniRule"/>
</dbReference>
<gene>
    <name evidence="13" type="ORF">BJ875DRAFT_97553</name>
</gene>
<dbReference type="GO" id="GO:0160102">
    <property type="term" value="F:tRNA (guanine(10)-N2)-methyltransferase activity"/>
    <property type="evidence" value="ECO:0007669"/>
    <property type="project" value="UniProtKB-EC"/>
</dbReference>
<evidence type="ECO:0000256" key="2">
    <source>
        <dbReference type="ARBA" id="ARBA00022490"/>
    </source>
</evidence>
<dbReference type="SUPFAM" id="SSF53335">
    <property type="entry name" value="S-adenosyl-L-methionine-dependent methyltransferases"/>
    <property type="match status" value="1"/>
</dbReference>
<dbReference type="Pfam" id="PF25904">
    <property type="entry name" value="Tmrp11_N"/>
    <property type="match status" value="1"/>
</dbReference>
<evidence type="ECO:0000259" key="11">
    <source>
        <dbReference type="Pfam" id="PF01170"/>
    </source>
</evidence>
<dbReference type="PROSITE" id="PS00092">
    <property type="entry name" value="N6_MTASE"/>
    <property type="match status" value="1"/>
</dbReference>
<organism evidence="13 14">
    <name type="scientific">Amylocarpus encephaloides</name>
    <dbReference type="NCBI Taxonomy" id="45428"/>
    <lineage>
        <taxon>Eukaryota</taxon>
        <taxon>Fungi</taxon>
        <taxon>Dikarya</taxon>
        <taxon>Ascomycota</taxon>
        <taxon>Pezizomycotina</taxon>
        <taxon>Leotiomycetes</taxon>
        <taxon>Helotiales</taxon>
        <taxon>Helotiales incertae sedis</taxon>
        <taxon>Amylocarpus</taxon>
    </lineage>
</organism>
<dbReference type="PANTHER" id="PTHR13370">
    <property type="entry name" value="RNA METHYLASE-RELATED"/>
    <property type="match status" value="1"/>
</dbReference>
<dbReference type="InterPro" id="IPR029063">
    <property type="entry name" value="SAM-dependent_MTases_sf"/>
</dbReference>
<keyword evidence="6 10" id="KW-0949">S-adenosyl-L-methionine</keyword>
<keyword evidence="14" id="KW-1185">Reference proteome</keyword>
<name>A0A9P8C4I8_9HELO</name>
<comment type="caution">
    <text evidence="13">The sequence shown here is derived from an EMBL/GenBank/DDBJ whole genome shotgun (WGS) entry which is preliminary data.</text>
</comment>
<proteinExistence type="inferred from homology"/>
<evidence type="ECO:0000256" key="3">
    <source>
        <dbReference type="ARBA" id="ARBA00022555"/>
    </source>
</evidence>
<feature type="domain" description="tRNA (guanine(10)-N(2))-methyltransferase TRMT11 N-terminal" evidence="12">
    <location>
        <begin position="1"/>
        <end position="171"/>
    </location>
</feature>
<accession>A0A9P8C4I8</accession>
<evidence type="ECO:0000256" key="9">
    <source>
        <dbReference type="ARBA" id="ARBA00066937"/>
    </source>
</evidence>
<keyword evidence="5 10" id="KW-0808">Transferase</keyword>
<comment type="subcellular location">
    <subcellularLocation>
        <location evidence="1">Cytoplasm</location>
    </subcellularLocation>
</comment>
<dbReference type="GO" id="GO:0043527">
    <property type="term" value="C:tRNA methyltransferase complex"/>
    <property type="evidence" value="ECO:0007669"/>
    <property type="project" value="UniProtKB-ARBA"/>
</dbReference>
<evidence type="ECO:0000256" key="10">
    <source>
        <dbReference type="PROSITE-ProRule" id="PRU00959"/>
    </source>
</evidence>
<evidence type="ECO:0000256" key="7">
    <source>
        <dbReference type="ARBA" id="ARBA00022694"/>
    </source>
</evidence>
<dbReference type="InterPro" id="IPR000241">
    <property type="entry name" value="RlmKL-like_Mtase"/>
</dbReference>
<dbReference type="InterPro" id="IPR016691">
    <property type="entry name" value="TRMT11"/>
</dbReference>